<evidence type="ECO:0000313" key="2">
    <source>
        <dbReference type="Proteomes" id="UP000271889"/>
    </source>
</evidence>
<dbReference type="AlphaFoldDB" id="A0A3P6Q4M8"/>
<proteinExistence type="predicted"/>
<name>A0A3P6Q4M8_CYLGO</name>
<organism evidence="1 2">
    <name type="scientific">Cylicostephanus goldi</name>
    <name type="common">Nematode worm</name>
    <dbReference type="NCBI Taxonomy" id="71465"/>
    <lineage>
        <taxon>Eukaryota</taxon>
        <taxon>Metazoa</taxon>
        <taxon>Ecdysozoa</taxon>
        <taxon>Nematoda</taxon>
        <taxon>Chromadorea</taxon>
        <taxon>Rhabditida</taxon>
        <taxon>Rhabditina</taxon>
        <taxon>Rhabditomorpha</taxon>
        <taxon>Strongyloidea</taxon>
        <taxon>Strongylidae</taxon>
        <taxon>Cylicostephanus</taxon>
    </lineage>
</organism>
<protein>
    <submittedName>
        <fullName evidence="1">Uncharacterized protein</fullName>
    </submittedName>
</protein>
<reference evidence="1 2" key="1">
    <citation type="submission" date="2018-11" db="EMBL/GenBank/DDBJ databases">
        <authorList>
            <consortium name="Pathogen Informatics"/>
        </authorList>
    </citation>
    <scope>NUCLEOTIDE SEQUENCE [LARGE SCALE GENOMIC DNA]</scope>
</reference>
<sequence>MKRTPSFHAIKGKEKTFRKERFEKEKHLRFFDITMNKQKAPFQDLNMAEVLEKWKKPAQFELSLEFGILFKVRAGRFSPTGQNFYNLHPNTNATRTGGGWT</sequence>
<keyword evidence="2" id="KW-1185">Reference proteome</keyword>
<dbReference type="Proteomes" id="UP000271889">
    <property type="component" value="Unassembled WGS sequence"/>
</dbReference>
<accession>A0A3P6Q4M8</accession>
<gene>
    <name evidence="1" type="ORF">CGOC_LOCUS798</name>
</gene>
<dbReference type="EMBL" id="UYRV01001239">
    <property type="protein sequence ID" value="VDK46556.1"/>
    <property type="molecule type" value="Genomic_DNA"/>
</dbReference>
<evidence type="ECO:0000313" key="1">
    <source>
        <dbReference type="EMBL" id="VDK46556.1"/>
    </source>
</evidence>